<feature type="transmembrane region" description="Helical" evidence="1">
    <location>
        <begin position="40"/>
        <end position="64"/>
    </location>
</feature>
<protein>
    <submittedName>
        <fullName evidence="2">Uncharacterized protein</fullName>
    </submittedName>
</protein>
<gene>
    <name evidence="2" type="ORF">VSR73_18275</name>
</gene>
<keyword evidence="1" id="KW-0472">Membrane</keyword>
<keyword evidence="3" id="KW-1185">Reference proteome</keyword>
<evidence type="ECO:0000256" key="1">
    <source>
        <dbReference type="SAM" id="Phobius"/>
    </source>
</evidence>
<dbReference type="EMBL" id="JAYMRV010000005">
    <property type="protein sequence ID" value="MEM5423010.1"/>
    <property type="molecule type" value="Genomic_DNA"/>
</dbReference>
<keyword evidence="1" id="KW-0812">Transmembrane</keyword>
<dbReference type="RefSeq" id="WP_342947819.1">
    <property type="nucleotide sequence ID" value="NZ_JAYMRV010000005.1"/>
</dbReference>
<dbReference type="Proteomes" id="UP001489897">
    <property type="component" value="Unassembled WGS sequence"/>
</dbReference>
<keyword evidence="1" id="KW-1133">Transmembrane helix</keyword>
<feature type="transmembrane region" description="Helical" evidence="1">
    <location>
        <begin position="7"/>
        <end position="28"/>
    </location>
</feature>
<evidence type="ECO:0000313" key="3">
    <source>
        <dbReference type="Proteomes" id="UP001489897"/>
    </source>
</evidence>
<accession>A0ABU9RSH3</accession>
<name>A0ABU9RSH3_9BURK</name>
<organism evidence="2 3">
    <name type="scientific">Paraburkholderia ferrariae</name>
    <dbReference type="NCBI Taxonomy" id="386056"/>
    <lineage>
        <taxon>Bacteria</taxon>
        <taxon>Pseudomonadati</taxon>
        <taxon>Pseudomonadota</taxon>
        <taxon>Betaproteobacteria</taxon>
        <taxon>Burkholderiales</taxon>
        <taxon>Burkholderiaceae</taxon>
        <taxon>Paraburkholderia</taxon>
    </lineage>
</organism>
<reference evidence="2 3" key="1">
    <citation type="submission" date="2024-01" db="EMBL/GenBank/DDBJ databases">
        <title>The diversity of rhizobia nodulating Mimosa spp. in eleven states of Brazil covering several biomes is determined by host plant, location, and edaphic factors.</title>
        <authorList>
            <person name="Rouws L."/>
            <person name="Barauna A."/>
            <person name="Beukes C."/>
            <person name="De Faria S.M."/>
            <person name="Gross E."/>
            <person name="Dos Reis Junior F.B."/>
            <person name="Simon M."/>
            <person name="Maluk M."/>
            <person name="Odee D.W."/>
            <person name="Kenicer G."/>
            <person name="Young J.P.W."/>
            <person name="Reis V.M."/>
            <person name="Zilli J."/>
            <person name="James E.K."/>
        </authorList>
    </citation>
    <scope>NUCLEOTIDE SEQUENCE [LARGE SCALE GENOMIC DNA]</scope>
    <source>
        <strain evidence="2 3">JPY167</strain>
    </source>
</reference>
<proteinExistence type="predicted"/>
<comment type="caution">
    <text evidence="2">The sequence shown here is derived from an EMBL/GenBank/DDBJ whole genome shotgun (WGS) entry which is preliminary data.</text>
</comment>
<evidence type="ECO:0000313" key="2">
    <source>
        <dbReference type="EMBL" id="MEM5423010.1"/>
    </source>
</evidence>
<sequence>MNWHWLLRRAVIAVTCHLLAFLGVWFYAEGMQQSGKFLFTIGSVGFSWAIGFLYLIRMAFSLLLRCRRMFM</sequence>